<evidence type="ECO:0000256" key="8">
    <source>
        <dbReference type="ARBA" id="ARBA00022960"/>
    </source>
</evidence>
<evidence type="ECO:0000256" key="7">
    <source>
        <dbReference type="ARBA" id="ARBA00022842"/>
    </source>
</evidence>
<dbReference type="GO" id="GO:0005829">
    <property type="term" value="C:cytosol"/>
    <property type="evidence" value="ECO:0007669"/>
    <property type="project" value="TreeGrafter"/>
</dbReference>
<keyword evidence="10 14" id="KW-0464">Manganese</keyword>
<comment type="pathway">
    <text evidence="12">Cell wall biogenesis; peptidoglycan biosynthesis.</text>
</comment>
<evidence type="ECO:0000256" key="3">
    <source>
        <dbReference type="ARBA" id="ARBA00022598"/>
    </source>
</evidence>
<dbReference type="AlphaFoldDB" id="A0A380LMP1"/>
<dbReference type="NCBIfam" id="TIGR01205">
    <property type="entry name" value="D_ala_D_alaTIGR"/>
    <property type="match status" value="1"/>
</dbReference>
<dbReference type="InterPro" id="IPR000291">
    <property type="entry name" value="D-Ala_lig_Van_CS"/>
</dbReference>
<name>A0A380LMP1_9FIRM</name>
<keyword evidence="9 12" id="KW-0573">Peptidoglycan synthesis</keyword>
<dbReference type="InterPro" id="IPR011095">
    <property type="entry name" value="Dala_Dala_lig_C"/>
</dbReference>
<evidence type="ECO:0000256" key="1">
    <source>
        <dbReference type="ARBA" id="ARBA00001936"/>
    </source>
</evidence>
<accession>A0A380LMP1</accession>
<keyword evidence="8 12" id="KW-0133">Cell shape</keyword>
<evidence type="ECO:0000256" key="5">
    <source>
        <dbReference type="ARBA" id="ARBA00022741"/>
    </source>
</evidence>
<dbReference type="Gene3D" id="3.30.1490.20">
    <property type="entry name" value="ATP-grasp fold, A domain"/>
    <property type="match status" value="1"/>
</dbReference>
<comment type="similarity">
    <text evidence="2 12">Belongs to the D-alanine--D-alanine ligase family.</text>
</comment>
<dbReference type="GO" id="GO:0005524">
    <property type="term" value="F:ATP binding"/>
    <property type="evidence" value="ECO:0007669"/>
    <property type="project" value="UniProtKB-UniRule"/>
</dbReference>
<feature type="active site" evidence="13">
    <location>
        <position position="16"/>
    </location>
</feature>
<evidence type="ECO:0000256" key="14">
    <source>
        <dbReference type="PIRSR" id="PIRSR039102-3"/>
    </source>
</evidence>
<evidence type="ECO:0000256" key="9">
    <source>
        <dbReference type="ARBA" id="ARBA00022984"/>
    </source>
</evidence>
<keyword evidence="18" id="KW-1185">Reference proteome</keyword>
<keyword evidence="11 12" id="KW-0961">Cell wall biogenesis/degradation</keyword>
<dbReference type="Gene3D" id="3.30.470.20">
    <property type="entry name" value="ATP-grasp fold, B domain"/>
    <property type="match status" value="1"/>
</dbReference>
<proteinExistence type="inferred from homology"/>
<dbReference type="InterPro" id="IPR011127">
    <property type="entry name" value="Dala_Dala_lig_N"/>
</dbReference>
<evidence type="ECO:0000256" key="13">
    <source>
        <dbReference type="PIRSR" id="PIRSR039102-1"/>
    </source>
</evidence>
<dbReference type="PROSITE" id="PS00843">
    <property type="entry name" value="DALA_DALA_LIGASE_1"/>
    <property type="match status" value="1"/>
</dbReference>
<comment type="function">
    <text evidence="12">Cell wall formation.</text>
</comment>
<comment type="cofactor">
    <cofactor evidence="14">
        <name>Mg(2+)</name>
        <dbReference type="ChEBI" id="CHEBI:18420"/>
    </cofactor>
    <cofactor evidence="14">
        <name>Mn(2+)</name>
        <dbReference type="ChEBI" id="CHEBI:29035"/>
    </cofactor>
    <text evidence="14">Binds 2 magnesium or manganese ions per subunit.</text>
</comment>
<feature type="binding site" evidence="14">
    <location>
        <position position="308"/>
    </location>
    <ligand>
        <name>Mg(2+)</name>
        <dbReference type="ChEBI" id="CHEBI:18420"/>
        <label>1</label>
    </ligand>
</feature>
<dbReference type="EC" id="6.3.2.4" evidence="12"/>
<evidence type="ECO:0000313" key="18">
    <source>
        <dbReference type="Proteomes" id="UP000255523"/>
    </source>
</evidence>
<dbReference type="GO" id="GO:0008716">
    <property type="term" value="F:D-alanine-D-alanine ligase activity"/>
    <property type="evidence" value="ECO:0007669"/>
    <property type="project" value="UniProtKB-UniRule"/>
</dbReference>
<dbReference type="NCBIfam" id="NF002378">
    <property type="entry name" value="PRK01372.1"/>
    <property type="match status" value="1"/>
</dbReference>
<dbReference type="PROSITE" id="PS00844">
    <property type="entry name" value="DALA_DALA_LIGASE_2"/>
    <property type="match status" value="1"/>
</dbReference>
<dbReference type="UniPathway" id="UPA00219"/>
<dbReference type="GO" id="GO:0008360">
    <property type="term" value="P:regulation of cell shape"/>
    <property type="evidence" value="ECO:0007669"/>
    <property type="project" value="UniProtKB-KW"/>
</dbReference>
<dbReference type="InterPro" id="IPR013815">
    <property type="entry name" value="ATP_grasp_subdomain_1"/>
</dbReference>
<comment type="subcellular location">
    <subcellularLocation>
        <location evidence="12">Cytoplasm</location>
    </subcellularLocation>
</comment>
<dbReference type="NCBIfam" id="NF002528">
    <property type="entry name" value="PRK01966.1-4"/>
    <property type="match status" value="1"/>
</dbReference>
<dbReference type="RefSeq" id="WP_022790323.1">
    <property type="nucleotide sequence ID" value="NZ_UHFX01000003.1"/>
</dbReference>
<gene>
    <name evidence="17" type="primary">vanB</name>
    <name evidence="12" type="synonym">ddl</name>
    <name evidence="17" type="ORF">NCTC11087_02074</name>
</gene>
<dbReference type="PIRSF" id="PIRSF039102">
    <property type="entry name" value="Ddl/VanB"/>
    <property type="match status" value="1"/>
</dbReference>
<feature type="domain" description="ATP-grasp" evidence="16">
    <location>
        <begin position="138"/>
        <end position="341"/>
    </location>
</feature>
<dbReference type="GO" id="GO:0071555">
    <property type="term" value="P:cell wall organization"/>
    <property type="evidence" value="ECO:0007669"/>
    <property type="project" value="UniProtKB-KW"/>
</dbReference>
<keyword evidence="4 14" id="KW-0479">Metal-binding</keyword>
<feature type="active site" evidence="13">
    <location>
        <position position="319"/>
    </location>
</feature>
<dbReference type="InterPro" id="IPR011761">
    <property type="entry name" value="ATP-grasp"/>
</dbReference>
<dbReference type="PANTHER" id="PTHR23132">
    <property type="entry name" value="D-ALANINE--D-ALANINE LIGASE"/>
    <property type="match status" value="1"/>
</dbReference>
<dbReference type="GO" id="GO:0046872">
    <property type="term" value="F:metal ion binding"/>
    <property type="evidence" value="ECO:0007669"/>
    <property type="project" value="UniProtKB-KW"/>
</dbReference>
<feature type="binding site" evidence="14">
    <location>
        <position position="295"/>
    </location>
    <ligand>
        <name>Mg(2+)</name>
        <dbReference type="ChEBI" id="CHEBI:18420"/>
        <label>1</label>
    </ligand>
</feature>
<evidence type="ECO:0000256" key="2">
    <source>
        <dbReference type="ARBA" id="ARBA00010871"/>
    </source>
</evidence>
<evidence type="ECO:0000256" key="12">
    <source>
        <dbReference type="HAMAP-Rule" id="MF_00047"/>
    </source>
</evidence>
<dbReference type="SUPFAM" id="SSF56059">
    <property type="entry name" value="Glutathione synthetase ATP-binding domain-like"/>
    <property type="match status" value="1"/>
</dbReference>
<evidence type="ECO:0000256" key="11">
    <source>
        <dbReference type="ARBA" id="ARBA00023316"/>
    </source>
</evidence>
<comment type="catalytic activity">
    <reaction evidence="12">
        <text>2 D-alanine + ATP = D-alanyl-D-alanine + ADP + phosphate + H(+)</text>
        <dbReference type="Rhea" id="RHEA:11224"/>
        <dbReference type="ChEBI" id="CHEBI:15378"/>
        <dbReference type="ChEBI" id="CHEBI:30616"/>
        <dbReference type="ChEBI" id="CHEBI:43474"/>
        <dbReference type="ChEBI" id="CHEBI:57416"/>
        <dbReference type="ChEBI" id="CHEBI:57822"/>
        <dbReference type="ChEBI" id="CHEBI:456216"/>
        <dbReference type="EC" id="6.3.2.4"/>
    </reaction>
</comment>
<dbReference type="GO" id="GO:0009252">
    <property type="term" value="P:peptidoglycan biosynthetic process"/>
    <property type="evidence" value="ECO:0007669"/>
    <property type="project" value="UniProtKB-UniRule"/>
</dbReference>
<evidence type="ECO:0000259" key="16">
    <source>
        <dbReference type="PROSITE" id="PS50975"/>
    </source>
</evidence>
<dbReference type="SUPFAM" id="SSF52440">
    <property type="entry name" value="PreATP-grasp domain"/>
    <property type="match status" value="1"/>
</dbReference>
<evidence type="ECO:0000256" key="15">
    <source>
        <dbReference type="PROSITE-ProRule" id="PRU00409"/>
    </source>
</evidence>
<dbReference type="PANTHER" id="PTHR23132:SF25">
    <property type="entry name" value="D-ALANINE--D-ALANINE LIGASE A"/>
    <property type="match status" value="1"/>
</dbReference>
<evidence type="ECO:0000256" key="10">
    <source>
        <dbReference type="ARBA" id="ARBA00023211"/>
    </source>
</evidence>
<feature type="binding site" evidence="14">
    <location>
        <position position="310"/>
    </location>
    <ligand>
        <name>Mg(2+)</name>
        <dbReference type="ChEBI" id="CHEBI:18420"/>
        <label>2</label>
    </ligand>
</feature>
<reference evidence="17 18" key="1">
    <citation type="submission" date="2018-06" db="EMBL/GenBank/DDBJ databases">
        <authorList>
            <consortium name="Pathogen Informatics"/>
            <person name="Doyle S."/>
        </authorList>
    </citation>
    <scope>NUCLEOTIDE SEQUENCE [LARGE SCALE GENOMIC DNA]</scope>
    <source>
        <strain evidence="17 18">NCTC11087</strain>
    </source>
</reference>
<sequence length="351" mass="39080">MNKLNLAVLFGGQSSEYSVSLHSAGSFLRQIRQENYNLILIGIDSDGIFYLYDGSIEDIEHDTWKKEGSCTPCAFIHKGVISLEKPEQKIDIDVAFPILHGKNGEDGCMQGLLELMNIHYVGCDVMSSAISMDKEIMHILCKEANIPCADYVCLKKWGDNPSFEEIEAKIPLPWIIKPCNAGSSYGVHKVEKKEDFEDACQDAFYYDGRGKILVEKAIEGFEIGCAVMGNETVFCGSVDEIQIAGSIFDFEGKYEDKGADIICPARIDEKQFKEAQALAYRTYRAMNCTGLARVDMFLTTEGEVILNELNTIPGFTATSRYPSMMKEAGLAFPDLIDRLIELAMQRKVGVC</sequence>
<dbReference type="FunFam" id="3.30.470.20:FF:000008">
    <property type="entry name" value="D-alanine--D-alanine ligase"/>
    <property type="match status" value="1"/>
</dbReference>
<comment type="cofactor">
    <cofactor evidence="1">
        <name>Mn(2+)</name>
        <dbReference type="ChEBI" id="CHEBI:29035"/>
    </cofactor>
</comment>
<keyword evidence="12" id="KW-0963">Cytoplasm</keyword>
<dbReference type="EMBL" id="UHFX01000003">
    <property type="protein sequence ID" value="SUO05138.1"/>
    <property type="molecule type" value="Genomic_DNA"/>
</dbReference>
<keyword evidence="3 12" id="KW-0436">Ligase</keyword>
<organism evidence="17 18">
    <name type="scientific">Faecalicoccus pleomorphus</name>
    <dbReference type="NCBI Taxonomy" id="1323"/>
    <lineage>
        <taxon>Bacteria</taxon>
        <taxon>Bacillati</taxon>
        <taxon>Bacillota</taxon>
        <taxon>Erysipelotrichia</taxon>
        <taxon>Erysipelotrichales</taxon>
        <taxon>Erysipelotrichaceae</taxon>
        <taxon>Faecalicoccus</taxon>
    </lineage>
</organism>
<dbReference type="Pfam" id="PF01820">
    <property type="entry name" value="Dala_Dala_lig_N"/>
    <property type="match status" value="1"/>
</dbReference>
<evidence type="ECO:0000256" key="6">
    <source>
        <dbReference type="ARBA" id="ARBA00022840"/>
    </source>
</evidence>
<dbReference type="InterPro" id="IPR016185">
    <property type="entry name" value="PreATP-grasp_dom_sf"/>
</dbReference>
<keyword evidence="7 14" id="KW-0460">Magnesium</keyword>
<dbReference type="OrthoDB" id="9813261at2"/>
<feature type="active site" evidence="13">
    <location>
        <position position="183"/>
    </location>
</feature>
<dbReference type="Gene3D" id="3.40.50.20">
    <property type="match status" value="1"/>
</dbReference>
<dbReference type="Proteomes" id="UP000255523">
    <property type="component" value="Unassembled WGS sequence"/>
</dbReference>
<keyword evidence="6 15" id="KW-0067">ATP-binding</keyword>
<dbReference type="HAMAP" id="MF_00047">
    <property type="entry name" value="Dala_Dala_lig"/>
    <property type="match status" value="1"/>
</dbReference>
<dbReference type="InterPro" id="IPR005905">
    <property type="entry name" value="D_ala_D_ala"/>
</dbReference>
<evidence type="ECO:0000256" key="4">
    <source>
        <dbReference type="ARBA" id="ARBA00022723"/>
    </source>
</evidence>
<feature type="binding site" evidence="14">
    <location>
        <position position="308"/>
    </location>
    <ligand>
        <name>Mg(2+)</name>
        <dbReference type="ChEBI" id="CHEBI:18420"/>
        <label>2</label>
    </ligand>
</feature>
<dbReference type="Pfam" id="PF07478">
    <property type="entry name" value="Dala_Dala_lig_C"/>
    <property type="match status" value="1"/>
</dbReference>
<dbReference type="GeneID" id="77463003"/>
<keyword evidence="5 15" id="KW-0547">Nucleotide-binding</keyword>
<protein>
    <recommendedName>
        <fullName evidence="12">D-alanine--D-alanine ligase</fullName>
        <ecNumber evidence="12">6.3.2.4</ecNumber>
    </recommendedName>
    <alternativeName>
        <fullName evidence="12">D-Ala-D-Ala ligase</fullName>
    </alternativeName>
    <alternativeName>
        <fullName evidence="12">D-alanylalanine synthetase</fullName>
    </alternativeName>
</protein>
<dbReference type="PROSITE" id="PS50975">
    <property type="entry name" value="ATP_GRASP"/>
    <property type="match status" value="1"/>
</dbReference>
<evidence type="ECO:0000313" key="17">
    <source>
        <dbReference type="EMBL" id="SUO05138.1"/>
    </source>
</evidence>